<evidence type="ECO:0000259" key="17">
    <source>
        <dbReference type="PROSITE" id="PS51068"/>
    </source>
</evidence>
<dbReference type="Gene3D" id="3.20.190.10">
    <property type="entry name" value="MutM-like, N-terminal"/>
    <property type="match status" value="1"/>
</dbReference>
<protein>
    <submittedName>
        <fullName evidence="18">Uncharacterized protein</fullName>
    </submittedName>
</protein>
<keyword evidence="8" id="KW-0862">Zinc</keyword>
<evidence type="ECO:0000256" key="10">
    <source>
        <dbReference type="ARBA" id="ARBA00023204"/>
    </source>
</evidence>
<evidence type="ECO:0000256" key="15">
    <source>
        <dbReference type="PROSITE-ProRule" id="PRU00391"/>
    </source>
</evidence>
<dbReference type="CDD" id="cd08966">
    <property type="entry name" value="EcFpg-like_N"/>
    <property type="match status" value="1"/>
</dbReference>
<evidence type="ECO:0000256" key="2">
    <source>
        <dbReference type="ARBA" id="ARBA00001947"/>
    </source>
</evidence>
<evidence type="ECO:0000256" key="13">
    <source>
        <dbReference type="ARBA" id="ARBA00023295"/>
    </source>
</evidence>
<dbReference type="GO" id="GO:0008270">
    <property type="term" value="F:zinc ion binding"/>
    <property type="evidence" value="ECO:0007669"/>
    <property type="project" value="UniProtKB-KW"/>
</dbReference>
<feature type="domain" description="Formamidopyrimidine-DNA glycosylase catalytic" evidence="17">
    <location>
        <begin position="2"/>
        <end position="128"/>
    </location>
</feature>
<dbReference type="SMART" id="SM00898">
    <property type="entry name" value="Fapy_DNA_glyco"/>
    <property type="match status" value="1"/>
</dbReference>
<organism evidence="18 19">
    <name type="scientific">Candidatus Segetimicrobium genomatis</name>
    <dbReference type="NCBI Taxonomy" id="2569760"/>
    <lineage>
        <taxon>Bacteria</taxon>
        <taxon>Bacillati</taxon>
        <taxon>Candidatus Sysuimicrobiota</taxon>
        <taxon>Candidatus Sysuimicrobiia</taxon>
        <taxon>Candidatus Sysuimicrobiales</taxon>
        <taxon>Candidatus Segetimicrobiaceae</taxon>
        <taxon>Candidatus Segetimicrobium</taxon>
    </lineage>
</organism>
<reference evidence="18 19" key="1">
    <citation type="journal article" date="2019" name="Nat. Microbiol.">
        <title>Mediterranean grassland soil C-N compound turnover is dependent on rainfall and depth, and is mediated by genomically divergent microorganisms.</title>
        <authorList>
            <person name="Diamond S."/>
            <person name="Andeer P.F."/>
            <person name="Li Z."/>
            <person name="Crits-Christoph A."/>
            <person name="Burstein D."/>
            <person name="Anantharaman K."/>
            <person name="Lane K.R."/>
            <person name="Thomas B.C."/>
            <person name="Pan C."/>
            <person name="Northen T.R."/>
            <person name="Banfield J.F."/>
        </authorList>
    </citation>
    <scope>NUCLEOTIDE SEQUENCE [LARGE SCALE GENOMIC DNA]</scope>
    <source>
        <strain evidence="18">NP_6</strain>
    </source>
</reference>
<dbReference type="Proteomes" id="UP000318093">
    <property type="component" value="Unassembled WGS sequence"/>
</dbReference>
<evidence type="ECO:0000256" key="5">
    <source>
        <dbReference type="ARBA" id="ARBA00022763"/>
    </source>
</evidence>
<dbReference type="InterPro" id="IPR012319">
    <property type="entry name" value="FPG_cat"/>
</dbReference>
<evidence type="ECO:0000256" key="3">
    <source>
        <dbReference type="ARBA" id="ARBA00009409"/>
    </source>
</evidence>
<dbReference type="GO" id="GO:0003684">
    <property type="term" value="F:damaged DNA binding"/>
    <property type="evidence" value="ECO:0007669"/>
    <property type="project" value="InterPro"/>
</dbReference>
<gene>
    <name evidence="18" type="ORF">E6H03_09515</name>
</gene>
<dbReference type="GO" id="GO:0008534">
    <property type="term" value="F:oxidized purine nucleobase lesion DNA N-glycosylase activity"/>
    <property type="evidence" value="ECO:0007669"/>
    <property type="project" value="UniProtKB-EC"/>
</dbReference>
<dbReference type="PROSITE" id="PS51066">
    <property type="entry name" value="ZF_FPG_2"/>
    <property type="match status" value="1"/>
</dbReference>
<dbReference type="Pfam" id="PF06831">
    <property type="entry name" value="H2TH"/>
    <property type="match status" value="1"/>
</dbReference>
<dbReference type="SUPFAM" id="SSF46946">
    <property type="entry name" value="S13-like H2TH domain"/>
    <property type="match status" value="1"/>
</dbReference>
<dbReference type="Pfam" id="PF01149">
    <property type="entry name" value="Fapy_DNA_glyco"/>
    <property type="match status" value="1"/>
</dbReference>
<keyword evidence="12" id="KW-0511">Multifunctional enzyme</keyword>
<comment type="catalytic activity">
    <reaction evidence="14">
        <text>2'-deoxyribonucleotide-(2'-deoxyribose 5'-phosphate)-2'-deoxyribonucleotide-DNA = a 3'-end 2'-deoxyribonucleotide-(2,3-dehydro-2,3-deoxyribose 5'-phosphate)-DNA + a 5'-end 5'-phospho-2'-deoxyribonucleoside-DNA + H(+)</text>
        <dbReference type="Rhea" id="RHEA:66592"/>
        <dbReference type="Rhea" id="RHEA-COMP:13180"/>
        <dbReference type="Rhea" id="RHEA-COMP:16897"/>
        <dbReference type="Rhea" id="RHEA-COMP:17067"/>
        <dbReference type="ChEBI" id="CHEBI:15378"/>
        <dbReference type="ChEBI" id="CHEBI:136412"/>
        <dbReference type="ChEBI" id="CHEBI:157695"/>
        <dbReference type="ChEBI" id="CHEBI:167181"/>
        <dbReference type="EC" id="4.2.99.18"/>
    </reaction>
</comment>
<sequence length="278" mass="30317">MPELPEVETARRSLHRAVVGRTIARVAVLRPAAVRSHTADGFARALRGAAITDVLRRGKALWFMLDHRVLVFHYMLWGVIRHRPAAAGGGVRAAGSPGANAAASPGASVVLYLDDGSTLEFRDLQLSRFALHRAGAKDVDQPEAIEPLAPTTTFEVFRRALGQKGRIKAALSDQDRIAGIGNLWAHEILFDAGLRPDRALAGLSVSEMRALYRKTRQVLRNAVEAGGEPEFQDVFGQRGRYRLMVYGRAGQACRVCGARIRGGRLGGRPTFFCPSCQR</sequence>
<dbReference type="InterPro" id="IPR010979">
    <property type="entry name" value="Ribosomal_uS13-like_H2TH"/>
</dbReference>
<dbReference type="SUPFAM" id="SSF57716">
    <property type="entry name" value="Glucocorticoid receptor-like (DNA-binding domain)"/>
    <property type="match status" value="1"/>
</dbReference>
<comment type="caution">
    <text evidence="18">The sequence shown here is derived from an EMBL/GenBank/DDBJ whole genome shotgun (WGS) entry which is preliminary data.</text>
</comment>
<comment type="similarity">
    <text evidence="3">Belongs to the FPG family.</text>
</comment>
<dbReference type="Gene3D" id="1.10.8.50">
    <property type="match status" value="1"/>
</dbReference>
<dbReference type="Pfam" id="PF06827">
    <property type="entry name" value="zf-FPG_IleRS"/>
    <property type="match status" value="1"/>
</dbReference>
<evidence type="ECO:0000256" key="9">
    <source>
        <dbReference type="ARBA" id="ARBA00023125"/>
    </source>
</evidence>
<comment type="cofactor">
    <cofactor evidence="2">
        <name>Zn(2+)</name>
        <dbReference type="ChEBI" id="CHEBI:29105"/>
    </cofactor>
</comment>
<dbReference type="SMART" id="SM01232">
    <property type="entry name" value="H2TH"/>
    <property type="match status" value="1"/>
</dbReference>
<dbReference type="PROSITE" id="PS51068">
    <property type="entry name" value="FPG_CAT"/>
    <property type="match status" value="1"/>
</dbReference>
<dbReference type="InterPro" id="IPR015886">
    <property type="entry name" value="H2TH_FPG"/>
</dbReference>
<keyword evidence="13" id="KW-0326">Glycosidase</keyword>
<dbReference type="InterPro" id="IPR035937">
    <property type="entry name" value="FPG_N"/>
</dbReference>
<evidence type="ECO:0000256" key="7">
    <source>
        <dbReference type="ARBA" id="ARBA00022801"/>
    </source>
</evidence>
<evidence type="ECO:0000256" key="4">
    <source>
        <dbReference type="ARBA" id="ARBA00022723"/>
    </source>
</evidence>
<dbReference type="GO" id="GO:0006284">
    <property type="term" value="P:base-excision repair"/>
    <property type="evidence" value="ECO:0007669"/>
    <property type="project" value="InterPro"/>
</dbReference>
<dbReference type="InterPro" id="IPR015887">
    <property type="entry name" value="DNA_glyclase_Znf_dom_DNA_BS"/>
</dbReference>
<keyword evidence="9" id="KW-0238">DNA-binding</keyword>
<dbReference type="EMBL" id="VBAN01000298">
    <property type="protein sequence ID" value="TMI79824.1"/>
    <property type="molecule type" value="Genomic_DNA"/>
</dbReference>
<keyword evidence="5" id="KW-0227">DNA damage</keyword>
<keyword evidence="10" id="KW-0234">DNA repair</keyword>
<evidence type="ECO:0000256" key="6">
    <source>
        <dbReference type="ARBA" id="ARBA00022771"/>
    </source>
</evidence>
<dbReference type="PANTHER" id="PTHR22993">
    <property type="entry name" value="FORMAMIDOPYRIMIDINE-DNA GLYCOSYLASE"/>
    <property type="match status" value="1"/>
</dbReference>
<proteinExistence type="inferred from homology"/>
<keyword evidence="11" id="KW-0456">Lyase</keyword>
<comment type="catalytic activity">
    <reaction evidence="1">
        <text>Hydrolysis of DNA containing ring-opened 7-methylguanine residues, releasing 2,6-diamino-4-hydroxy-5-(N-methyl)formamidopyrimidine.</text>
        <dbReference type="EC" id="3.2.2.23"/>
    </reaction>
</comment>
<dbReference type="InterPro" id="IPR000214">
    <property type="entry name" value="Znf_DNA_glyclase/AP_lyase"/>
</dbReference>
<evidence type="ECO:0000256" key="12">
    <source>
        <dbReference type="ARBA" id="ARBA00023268"/>
    </source>
</evidence>
<evidence type="ECO:0000313" key="18">
    <source>
        <dbReference type="EMBL" id="TMI79824.1"/>
    </source>
</evidence>
<dbReference type="AlphaFoldDB" id="A0A537J8D6"/>
<dbReference type="SUPFAM" id="SSF81624">
    <property type="entry name" value="N-terminal domain of MutM-like DNA repair proteins"/>
    <property type="match status" value="1"/>
</dbReference>
<dbReference type="PROSITE" id="PS01242">
    <property type="entry name" value="ZF_FPG_1"/>
    <property type="match status" value="1"/>
</dbReference>
<evidence type="ECO:0000259" key="16">
    <source>
        <dbReference type="PROSITE" id="PS51066"/>
    </source>
</evidence>
<accession>A0A537J8D6</accession>
<evidence type="ECO:0000256" key="1">
    <source>
        <dbReference type="ARBA" id="ARBA00001668"/>
    </source>
</evidence>
<keyword evidence="7" id="KW-0378">Hydrolase</keyword>
<evidence type="ECO:0000256" key="11">
    <source>
        <dbReference type="ARBA" id="ARBA00023239"/>
    </source>
</evidence>
<keyword evidence="4" id="KW-0479">Metal-binding</keyword>
<feature type="domain" description="FPG-type" evidence="16">
    <location>
        <begin position="244"/>
        <end position="278"/>
    </location>
</feature>
<keyword evidence="6 15" id="KW-0863">Zinc-finger</keyword>
<evidence type="ECO:0000256" key="8">
    <source>
        <dbReference type="ARBA" id="ARBA00022833"/>
    </source>
</evidence>
<dbReference type="PANTHER" id="PTHR22993:SF9">
    <property type="entry name" value="FORMAMIDOPYRIMIDINE-DNA GLYCOSYLASE"/>
    <property type="match status" value="1"/>
</dbReference>
<name>A0A537J8D6_9BACT</name>
<evidence type="ECO:0000256" key="14">
    <source>
        <dbReference type="ARBA" id="ARBA00044632"/>
    </source>
</evidence>
<dbReference type="InterPro" id="IPR010663">
    <property type="entry name" value="Znf_FPG/IleRS"/>
</dbReference>
<evidence type="ECO:0000313" key="19">
    <source>
        <dbReference type="Proteomes" id="UP000318093"/>
    </source>
</evidence>
<dbReference type="GO" id="GO:0140078">
    <property type="term" value="F:class I DNA-(apurinic or apyrimidinic site) endonuclease activity"/>
    <property type="evidence" value="ECO:0007669"/>
    <property type="project" value="UniProtKB-EC"/>
</dbReference>